<feature type="compositionally biased region" description="Basic and acidic residues" evidence="1">
    <location>
        <begin position="305"/>
        <end position="322"/>
    </location>
</feature>
<feature type="compositionally biased region" description="Basic residues" evidence="1">
    <location>
        <begin position="186"/>
        <end position="212"/>
    </location>
</feature>
<dbReference type="EMBL" id="CADCUW010000552">
    <property type="protein sequence ID" value="CAA9447786.1"/>
    <property type="molecule type" value="Genomic_DNA"/>
</dbReference>
<feature type="compositionally biased region" description="Basic residues" evidence="1">
    <location>
        <begin position="263"/>
        <end position="279"/>
    </location>
</feature>
<organism evidence="2">
    <name type="scientific">uncultured Rubrobacteraceae bacterium</name>
    <dbReference type="NCBI Taxonomy" id="349277"/>
    <lineage>
        <taxon>Bacteria</taxon>
        <taxon>Bacillati</taxon>
        <taxon>Actinomycetota</taxon>
        <taxon>Rubrobacteria</taxon>
        <taxon>Rubrobacterales</taxon>
        <taxon>Rubrobacteraceae</taxon>
        <taxon>environmental samples</taxon>
    </lineage>
</organism>
<feature type="non-terminal residue" evidence="2">
    <location>
        <position position="1"/>
    </location>
</feature>
<reference evidence="2" key="1">
    <citation type="submission" date="2020-02" db="EMBL/GenBank/DDBJ databases">
        <authorList>
            <person name="Meier V. D."/>
        </authorList>
    </citation>
    <scope>NUCLEOTIDE SEQUENCE</scope>
    <source>
        <strain evidence="2">AVDCRST_MAG01</strain>
    </source>
</reference>
<dbReference type="AlphaFoldDB" id="A0A6J4QKY2"/>
<feature type="non-terminal residue" evidence="2">
    <location>
        <position position="322"/>
    </location>
</feature>
<feature type="compositionally biased region" description="Basic and acidic residues" evidence="1">
    <location>
        <begin position="58"/>
        <end position="87"/>
    </location>
</feature>
<name>A0A6J4QKY2_9ACTN</name>
<feature type="compositionally biased region" description="Basic residues" evidence="1">
    <location>
        <begin position="151"/>
        <end position="163"/>
    </location>
</feature>
<feature type="region of interest" description="Disordered" evidence="1">
    <location>
        <begin position="136"/>
        <end position="322"/>
    </location>
</feature>
<feature type="compositionally biased region" description="Basic and acidic residues" evidence="1">
    <location>
        <begin position="225"/>
        <end position="253"/>
    </location>
</feature>
<feature type="region of interest" description="Disordered" evidence="1">
    <location>
        <begin position="1"/>
        <end position="110"/>
    </location>
</feature>
<evidence type="ECO:0000313" key="2">
    <source>
        <dbReference type="EMBL" id="CAA9447786.1"/>
    </source>
</evidence>
<accession>A0A6J4QKY2</accession>
<proteinExistence type="predicted"/>
<feature type="compositionally biased region" description="Low complexity" evidence="1">
    <location>
        <begin position="41"/>
        <end position="50"/>
    </location>
</feature>
<sequence>GGRFRGVRAAGLEDGPGRDRGPLPAVRGDDAGGEGGGRNGGLRLHLGLRPLPHRPRAYKGDHLRGVDHQRGAREGHRARQDRPDGHLQRLPKPGPTRQDGLHGGRNEQWASSVRHRGWLVRARVARLRLRLPRGAGEDADVQGGVRDHPPHVHRGRRRLRRRVLQGGPPHQRAQGDKLAPPAHLDRGRRREGHPQARRPLRRRLQRRRRQPGHHQTQVRGPQGPLREREPTLRGHHPLDQHKRLPARTRREPGGGHQGGPRPQKLRRVQPGVHGRHRGRDSRAPPTAGRRRRQLLHNLPAPRRPRAGDGRALRHRGDSERGI</sequence>
<gene>
    <name evidence="2" type="ORF">AVDCRST_MAG01-01-4268</name>
</gene>
<evidence type="ECO:0000256" key="1">
    <source>
        <dbReference type="SAM" id="MobiDB-lite"/>
    </source>
</evidence>
<protein>
    <submittedName>
        <fullName evidence="2">Uncharacterized protein</fullName>
    </submittedName>
</protein>